<evidence type="ECO:0000313" key="1">
    <source>
        <dbReference type="EMBL" id="VDM78778.1"/>
    </source>
</evidence>
<dbReference type="Proteomes" id="UP000270094">
    <property type="component" value="Unassembled WGS sequence"/>
</dbReference>
<proteinExistence type="predicted"/>
<reference evidence="1 2" key="1">
    <citation type="submission" date="2018-11" db="EMBL/GenBank/DDBJ databases">
        <authorList>
            <consortium name="Pathogen Informatics"/>
        </authorList>
    </citation>
    <scope>NUCLEOTIDE SEQUENCE [LARGE SCALE GENOMIC DNA]</scope>
</reference>
<name>A0A3P7LHW2_STRVU</name>
<keyword evidence="2" id="KW-1185">Reference proteome</keyword>
<dbReference type="OrthoDB" id="1405595at2759"/>
<dbReference type="EMBL" id="UYYB01102912">
    <property type="protein sequence ID" value="VDM78778.1"/>
    <property type="molecule type" value="Genomic_DNA"/>
</dbReference>
<protein>
    <submittedName>
        <fullName evidence="1">Uncharacterized protein</fullName>
    </submittedName>
</protein>
<sequence>MIRVHSKRAFSCEIEAPGYSNYRIAVDSDRVIWTCCNTQFSNRRDFYVHRVSAHLEKLAHGGAPSTEYQAYQESPHPNGALTPGAGVCVENAEGISYMGRIETGPDGTMQVVVPQDVMNSNSDFYVVIDDDVTLDRESQVVVPQDVMNSNSDFYVVIDDDATLDRESQQFKCSENRNMNQLDHDQELPMHQDSNLTSSHLLEEVLEEEPVDECEGQVIAITEEQYEQLRLQYGDNLENMSVVYVDDSDVGKNEMVGDVNDPTVHATSVLQS</sequence>
<evidence type="ECO:0000313" key="2">
    <source>
        <dbReference type="Proteomes" id="UP000270094"/>
    </source>
</evidence>
<accession>A0A3P7LHW2</accession>
<dbReference type="AlphaFoldDB" id="A0A3P7LHW2"/>
<gene>
    <name evidence="1" type="ORF">SVUK_LOCUS13776</name>
</gene>
<organism evidence="1 2">
    <name type="scientific">Strongylus vulgaris</name>
    <name type="common">Blood worm</name>
    <dbReference type="NCBI Taxonomy" id="40348"/>
    <lineage>
        <taxon>Eukaryota</taxon>
        <taxon>Metazoa</taxon>
        <taxon>Ecdysozoa</taxon>
        <taxon>Nematoda</taxon>
        <taxon>Chromadorea</taxon>
        <taxon>Rhabditida</taxon>
        <taxon>Rhabditina</taxon>
        <taxon>Rhabditomorpha</taxon>
        <taxon>Strongyloidea</taxon>
        <taxon>Strongylidae</taxon>
        <taxon>Strongylus</taxon>
    </lineage>
</organism>